<reference evidence="1" key="1">
    <citation type="submission" date="2023-07" db="EMBL/GenBank/DDBJ databases">
        <title>Genome content predicts the carbon catabolic preferences of heterotrophic bacteria.</title>
        <authorList>
            <person name="Gralka M."/>
        </authorList>
    </citation>
    <scope>NUCLEOTIDE SEQUENCE</scope>
    <source>
        <strain evidence="1">E2R20</strain>
    </source>
</reference>
<dbReference type="Proteomes" id="UP001170310">
    <property type="component" value="Unassembled WGS sequence"/>
</dbReference>
<comment type="caution">
    <text evidence="1">The sequence shown here is derived from an EMBL/GenBank/DDBJ whole genome shotgun (WGS) entry which is preliminary data.</text>
</comment>
<organism evidence="1 2">
    <name type="scientific">Staphylococcus pasteuri_A</name>
    <dbReference type="NCBI Taxonomy" id="3062664"/>
    <lineage>
        <taxon>Bacteria</taxon>
        <taxon>Bacillati</taxon>
        <taxon>Bacillota</taxon>
        <taxon>Bacilli</taxon>
        <taxon>Bacillales</taxon>
        <taxon>Staphylococcaceae</taxon>
        <taxon>Staphylococcus</taxon>
    </lineage>
</organism>
<keyword evidence="2" id="KW-1185">Reference proteome</keyword>
<gene>
    <name evidence="1" type="ORF">Q4528_06905</name>
</gene>
<dbReference type="EMBL" id="JAUOQO010000005">
    <property type="protein sequence ID" value="MDO6573882.1"/>
    <property type="molecule type" value="Genomic_DNA"/>
</dbReference>
<name>A0AAW7YS37_9STAP</name>
<dbReference type="RefSeq" id="WP_017637898.1">
    <property type="nucleotide sequence ID" value="NZ_JAUOQO010000005.1"/>
</dbReference>
<accession>A0AAW7YS37</accession>
<proteinExistence type="predicted"/>
<evidence type="ECO:0000313" key="2">
    <source>
        <dbReference type="Proteomes" id="UP001170310"/>
    </source>
</evidence>
<dbReference type="GeneID" id="72470531"/>
<evidence type="ECO:0000313" key="1">
    <source>
        <dbReference type="EMBL" id="MDO6573882.1"/>
    </source>
</evidence>
<dbReference type="AlphaFoldDB" id="A0AAW7YS37"/>
<sequence>MHIRDAYGHNVKVILTNGDELKGRVIDYENPLETDTGNYDMDLKTDLCTYSIDESDIKQIEIIEK</sequence>
<protein>
    <recommendedName>
        <fullName evidence="3">LSM domain protein</fullName>
    </recommendedName>
</protein>
<evidence type="ECO:0008006" key="3">
    <source>
        <dbReference type="Google" id="ProtNLM"/>
    </source>
</evidence>